<accession>A0AAU8DLN6</accession>
<dbReference type="AlphaFoldDB" id="A0AAU8DLN6"/>
<dbReference type="EMBL" id="CP159218">
    <property type="protein sequence ID" value="XCG63054.1"/>
    <property type="molecule type" value="Genomic_DNA"/>
</dbReference>
<gene>
    <name evidence="1" type="ORF">ABLG96_17860</name>
</gene>
<dbReference type="GO" id="GO:0006006">
    <property type="term" value="P:glucose metabolic process"/>
    <property type="evidence" value="ECO:0007669"/>
    <property type="project" value="TreeGrafter"/>
</dbReference>
<dbReference type="SUPFAM" id="SSF74650">
    <property type="entry name" value="Galactose mutarotase-like"/>
    <property type="match status" value="1"/>
</dbReference>
<dbReference type="RefSeq" id="WP_353648669.1">
    <property type="nucleotide sequence ID" value="NZ_CP159218.1"/>
</dbReference>
<dbReference type="InterPro" id="IPR037480">
    <property type="entry name" value="YihR-like"/>
</dbReference>
<protein>
    <submittedName>
        <fullName evidence="1">Aldose 1-epimerase family protein</fullName>
    </submittedName>
</protein>
<dbReference type="InterPro" id="IPR008183">
    <property type="entry name" value="Aldose_1/G6P_1-epimerase"/>
</dbReference>
<dbReference type="CDD" id="cd09022">
    <property type="entry name" value="Aldose_epim_Ec_YihR"/>
    <property type="match status" value="1"/>
</dbReference>
<dbReference type="GO" id="GO:0033499">
    <property type="term" value="P:galactose catabolic process via UDP-galactose, Leloir pathway"/>
    <property type="evidence" value="ECO:0007669"/>
    <property type="project" value="TreeGrafter"/>
</dbReference>
<dbReference type="Pfam" id="PF01263">
    <property type="entry name" value="Aldose_epim"/>
    <property type="match status" value="1"/>
</dbReference>
<dbReference type="GO" id="GO:0030246">
    <property type="term" value="F:carbohydrate binding"/>
    <property type="evidence" value="ECO:0007669"/>
    <property type="project" value="InterPro"/>
</dbReference>
<dbReference type="PANTHER" id="PTHR10091">
    <property type="entry name" value="ALDOSE-1-EPIMERASE"/>
    <property type="match status" value="1"/>
</dbReference>
<dbReference type="PANTHER" id="PTHR10091:SF0">
    <property type="entry name" value="GALACTOSE MUTAROTASE"/>
    <property type="match status" value="1"/>
</dbReference>
<evidence type="ECO:0000313" key="1">
    <source>
        <dbReference type="EMBL" id="XCG63054.1"/>
    </source>
</evidence>
<dbReference type="InterPro" id="IPR011013">
    <property type="entry name" value="Gal_mutarotase_sf_dom"/>
</dbReference>
<sequence>MSGGSVAPRPASGDTNVITFGAHRAVVGRVAAVLREYTVDGERVTESWSDEVVPPMGAGIVMAPWPNRIEDGSWTAPDGSHQQLDITEVARNCAIHGLLRWTAYDVVEHTESSILLSAELHPQHGYPFSLDVTVRYTVSANGLRVDHGVVNRGTGPAPFGVGAHPYFRLGERSIADLTLTISARTHAFIDDRWIPQGLAPVGEHGPDLRSGQRLGDVNCDISLTDFAVVESPAGPRHEHVLSAADGASVTVWTDPAFRWAQLYTPPKFPGYGPDQRLAIAIEPMTCNANAFRTGDDVLVVDPGESWSAAWGITPAL</sequence>
<organism evidence="1">
    <name type="scientific">Nakamurella sp. A5-74</name>
    <dbReference type="NCBI Taxonomy" id="3158264"/>
    <lineage>
        <taxon>Bacteria</taxon>
        <taxon>Bacillati</taxon>
        <taxon>Actinomycetota</taxon>
        <taxon>Actinomycetes</taxon>
        <taxon>Nakamurellales</taxon>
        <taxon>Nakamurellaceae</taxon>
        <taxon>Nakamurella</taxon>
    </lineage>
</organism>
<dbReference type="GO" id="GO:0004034">
    <property type="term" value="F:aldose 1-epimerase activity"/>
    <property type="evidence" value="ECO:0007669"/>
    <property type="project" value="TreeGrafter"/>
</dbReference>
<dbReference type="InterPro" id="IPR014718">
    <property type="entry name" value="GH-type_carb-bd"/>
</dbReference>
<reference evidence="1" key="1">
    <citation type="submission" date="2024-05" db="EMBL/GenBank/DDBJ databases">
        <authorList>
            <person name="Cai S.Y."/>
            <person name="Jin L.M."/>
            <person name="Li H.R."/>
        </authorList>
    </citation>
    <scope>NUCLEOTIDE SEQUENCE</scope>
    <source>
        <strain evidence="1">A5-74</strain>
    </source>
</reference>
<dbReference type="Gene3D" id="2.70.98.10">
    <property type="match status" value="1"/>
</dbReference>
<proteinExistence type="predicted"/>
<name>A0AAU8DLN6_9ACTN</name>